<reference evidence="6" key="1">
    <citation type="journal article" date="2019" name="Int. J. Syst. Evol. Microbiol.">
        <title>The Global Catalogue of Microorganisms (GCM) 10K type strain sequencing project: providing services to taxonomists for standard genome sequencing and annotation.</title>
        <authorList>
            <consortium name="The Broad Institute Genomics Platform"/>
            <consortium name="The Broad Institute Genome Sequencing Center for Infectious Disease"/>
            <person name="Wu L."/>
            <person name="Ma J."/>
        </authorList>
    </citation>
    <scope>NUCLEOTIDE SEQUENCE [LARGE SCALE GENOMIC DNA]</scope>
    <source>
        <strain evidence="6">CGMCC 4.7106</strain>
    </source>
</reference>
<dbReference type="InterPro" id="IPR000843">
    <property type="entry name" value="HTH_LacI"/>
</dbReference>
<dbReference type="GO" id="GO:0003677">
    <property type="term" value="F:DNA binding"/>
    <property type="evidence" value="ECO:0007669"/>
    <property type="project" value="UniProtKB-KW"/>
</dbReference>
<dbReference type="PROSITE" id="PS00356">
    <property type="entry name" value="HTH_LACI_1"/>
    <property type="match status" value="1"/>
</dbReference>
<dbReference type="PANTHER" id="PTHR30146">
    <property type="entry name" value="LACI-RELATED TRANSCRIPTIONAL REPRESSOR"/>
    <property type="match status" value="1"/>
</dbReference>
<evidence type="ECO:0000313" key="5">
    <source>
        <dbReference type="EMBL" id="MFC5817827.1"/>
    </source>
</evidence>
<dbReference type="PANTHER" id="PTHR30146:SF109">
    <property type="entry name" value="HTH-TYPE TRANSCRIPTIONAL REGULATOR GALS"/>
    <property type="match status" value="1"/>
</dbReference>
<proteinExistence type="predicted"/>
<comment type="caution">
    <text evidence="5">The sequence shown here is derived from an EMBL/GenBank/DDBJ whole genome shotgun (WGS) entry which is preliminary data.</text>
</comment>
<name>A0ABW1BXM0_9ACTN</name>
<organism evidence="5 6">
    <name type="scientific">Nonomuraea harbinensis</name>
    <dbReference type="NCBI Taxonomy" id="1286938"/>
    <lineage>
        <taxon>Bacteria</taxon>
        <taxon>Bacillati</taxon>
        <taxon>Actinomycetota</taxon>
        <taxon>Actinomycetes</taxon>
        <taxon>Streptosporangiales</taxon>
        <taxon>Streptosporangiaceae</taxon>
        <taxon>Nonomuraea</taxon>
    </lineage>
</organism>
<keyword evidence="3" id="KW-0804">Transcription</keyword>
<keyword evidence="1" id="KW-0805">Transcription regulation</keyword>
<evidence type="ECO:0000256" key="2">
    <source>
        <dbReference type="ARBA" id="ARBA00023125"/>
    </source>
</evidence>
<evidence type="ECO:0000259" key="4">
    <source>
        <dbReference type="PROSITE" id="PS50932"/>
    </source>
</evidence>
<dbReference type="RefSeq" id="WP_219544610.1">
    <property type="nucleotide sequence ID" value="NZ_JAHKRN010000009.1"/>
</dbReference>
<keyword evidence="2 5" id="KW-0238">DNA-binding</keyword>
<accession>A0ABW1BXM0</accession>
<dbReference type="InterPro" id="IPR046335">
    <property type="entry name" value="LacI/GalR-like_sensor"/>
</dbReference>
<dbReference type="CDD" id="cd06288">
    <property type="entry name" value="PBP1_sucrose_transcription_regulator"/>
    <property type="match status" value="1"/>
</dbReference>
<dbReference type="EMBL" id="JBHSNW010000010">
    <property type="protein sequence ID" value="MFC5817827.1"/>
    <property type="molecule type" value="Genomic_DNA"/>
</dbReference>
<sequence length="341" mass="36551">MASPSERTAKTVTIRDVAAAAQVSIGTASKALNGRGRMRAETRDRVLTAARRLSFRPNPLAQGLLAGRTYTVGLVTGDSFGRFSIPVMLGAEDALDAGQISVFMCDTRDDPIRERHYVERLLARRVEAIIVTGRRTEPRPGIGRLPVPVVYAMTQSTDEGDVSLVPDDEGGAALAARHLLATGRTRVGHITGPRRFQAARRRAQGLTAALAEAGLRPAGEVLFGQWSEEWGRQAADVLLHAAPDVDAVFCGSDQIARGVAETLRERGRRVPDDVALVGFDNWEPMALGCRPPLTTVDMNLGEIGRLAARHIMDAIDGRPAAGGVTVVPASLVIRESTRRTG</sequence>
<dbReference type="Pfam" id="PF13377">
    <property type="entry name" value="Peripla_BP_3"/>
    <property type="match status" value="1"/>
</dbReference>
<dbReference type="PROSITE" id="PS50932">
    <property type="entry name" value="HTH_LACI_2"/>
    <property type="match status" value="1"/>
</dbReference>
<feature type="domain" description="HTH lacI-type" evidence="4">
    <location>
        <begin position="12"/>
        <end position="66"/>
    </location>
</feature>
<dbReference type="Pfam" id="PF00356">
    <property type="entry name" value="LacI"/>
    <property type="match status" value="1"/>
</dbReference>
<evidence type="ECO:0000256" key="3">
    <source>
        <dbReference type="ARBA" id="ARBA00023163"/>
    </source>
</evidence>
<evidence type="ECO:0000256" key="1">
    <source>
        <dbReference type="ARBA" id="ARBA00023015"/>
    </source>
</evidence>
<dbReference type="Proteomes" id="UP001596096">
    <property type="component" value="Unassembled WGS sequence"/>
</dbReference>
<keyword evidence="6" id="KW-1185">Reference proteome</keyword>
<dbReference type="CDD" id="cd01392">
    <property type="entry name" value="HTH_LacI"/>
    <property type="match status" value="1"/>
</dbReference>
<evidence type="ECO:0000313" key="6">
    <source>
        <dbReference type="Proteomes" id="UP001596096"/>
    </source>
</evidence>
<protein>
    <submittedName>
        <fullName evidence="5">LacI family DNA-binding transcriptional regulator</fullName>
    </submittedName>
</protein>
<dbReference type="SMART" id="SM00354">
    <property type="entry name" value="HTH_LACI"/>
    <property type="match status" value="1"/>
</dbReference>
<gene>
    <name evidence="5" type="ORF">ACFPUY_22235</name>
</gene>